<dbReference type="Proteomes" id="UP000783796">
    <property type="component" value="Unassembled WGS sequence"/>
</dbReference>
<accession>A0A948WZH1</accession>
<dbReference type="AlphaFoldDB" id="A0A948WZH1"/>
<dbReference type="SUPFAM" id="SSF52833">
    <property type="entry name" value="Thioredoxin-like"/>
    <property type="match status" value="1"/>
</dbReference>
<protein>
    <submittedName>
        <fullName evidence="1">Thioredoxin family protein</fullName>
    </submittedName>
</protein>
<comment type="caution">
    <text evidence="1">The sequence shown here is derived from an EMBL/GenBank/DDBJ whole genome shotgun (WGS) entry which is preliminary data.</text>
</comment>
<gene>
    <name evidence="1" type="ORF">H9777_08970</name>
</gene>
<dbReference type="InterPro" id="IPR036249">
    <property type="entry name" value="Thioredoxin-like_sf"/>
</dbReference>
<reference evidence="1" key="1">
    <citation type="journal article" date="2021" name="PeerJ">
        <title>Extensive microbial diversity within the chicken gut microbiome revealed by metagenomics and culture.</title>
        <authorList>
            <person name="Gilroy R."/>
            <person name="Ravi A."/>
            <person name="Getino M."/>
            <person name="Pursley I."/>
            <person name="Horton D.L."/>
            <person name="Alikhan N.F."/>
            <person name="Baker D."/>
            <person name="Gharbi K."/>
            <person name="Hall N."/>
            <person name="Watson M."/>
            <person name="Adriaenssens E.M."/>
            <person name="Foster-Nyarko E."/>
            <person name="Jarju S."/>
            <person name="Secka A."/>
            <person name="Antonio M."/>
            <person name="Oren A."/>
            <person name="Chaudhuri R.R."/>
            <person name="La Ragione R."/>
            <person name="Hildebrand F."/>
            <person name="Pallen M.J."/>
        </authorList>
    </citation>
    <scope>NUCLEOTIDE SEQUENCE</scope>
    <source>
        <strain evidence="1">G4-2901</strain>
    </source>
</reference>
<reference evidence="1" key="2">
    <citation type="submission" date="2021-04" db="EMBL/GenBank/DDBJ databases">
        <authorList>
            <person name="Gilroy R."/>
        </authorList>
    </citation>
    <scope>NUCLEOTIDE SEQUENCE</scope>
    <source>
        <strain evidence="1">G4-2901</strain>
    </source>
</reference>
<evidence type="ECO:0000313" key="2">
    <source>
        <dbReference type="Proteomes" id="UP000783796"/>
    </source>
</evidence>
<name>A0A948WZH1_9BACT</name>
<sequence>MIKSVKPIFVVLVFSSLLSFSFMEKKDPTEKLVPGDETPMPVLEFKTQTLDLRADNGKYTLLSFWAGYDAKSRMKNAELCHALQNSDRIKMISVSMDRYESVFRAAVEQDQLKSDLCYVETDGRTSEIFKEFGLRDGFANYLIDSEGVIVAKNVTAGELTSYMN</sequence>
<proteinExistence type="predicted"/>
<dbReference type="Gene3D" id="3.40.30.10">
    <property type="entry name" value="Glutaredoxin"/>
    <property type="match status" value="1"/>
</dbReference>
<dbReference type="EMBL" id="JAHLFW010000078">
    <property type="protein sequence ID" value="MBU3838423.1"/>
    <property type="molecule type" value="Genomic_DNA"/>
</dbReference>
<evidence type="ECO:0000313" key="1">
    <source>
        <dbReference type="EMBL" id="MBU3838423.1"/>
    </source>
</evidence>
<organism evidence="1 2">
    <name type="scientific">Candidatus Phocaeicola faecigallinarum</name>
    <dbReference type="NCBI Taxonomy" id="2838732"/>
    <lineage>
        <taxon>Bacteria</taxon>
        <taxon>Pseudomonadati</taxon>
        <taxon>Bacteroidota</taxon>
        <taxon>Bacteroidia</taxon>
        <taxon>Bacteroidales</taxon>
        <taxon>Bacteroidaceae</taxon>
        <taxon>Phocaeicola</taxon>
    </lineage>
</organism>